<dbReference type="Gene3D" id="2.130.10.10">
    <property type="entry name" value="YVTN repeat-like/Quinoprotein amine dehydrogenase"/>
    <property type="match status" value="6"/>
</dbReference>
<comment type="caution">
    <text evidence="6">The sequence shown here is derived from an EMBL/GenBank/DDBJ whole genome shotgun (WGS) entry which is preliminary data.</text>
</comment>
<feature type="repeat" description="WD" evidence="3">
    <location>
        <begin position="1329"/>
        <end position="1362"/>
    </location>
</feature>
<feature type="repeat" description="WD" evidence="3">
    <location>
        <begin position="1485"/>
        <end position="1522"/>
    </location>
</feature>
<feature type="region of interest" description="Disordered" evidence="4">
    <location>
        <begin position="1"/>
        <end position="98"/>
    </location>
</feature>
<organism evidence="6 7">
    <name type="scientific">Volvox africanus</name>
    <dbReference type="NCBI Taxonomy" id="51714"/>
    <lineage>
        <taxon>Eukaryota</taxon>
        <taxon>Viridiplantae</taxon>
        <taxon>Chlorophyta</taxon>
        <taxon>core chlorophytes</taxon>
        <taxon>Chlorophyceae</taxon>
        <taxon>CS clade</taxon>
        <taxon>Chlamydomonadales</taxon>
        <taxon>Volvocaceae</taxon>
        <taxon>Volvox</taxon>
    </lineage>
</organism>
<feature type="compositionally biased region" description="Low complexity" evidence="4">
    <location>
        <begin position="81"/>
        <end position="96"/>
    </location>
</feature>
<feature type="region of interest" description="Disordered" evidence="4">
    <location>
        <begin position="1698"/>
        <end position="1769"/>
    </location>
</feature>
<accession>A0ABQ5SK81</accession>
<dbReference type="InterPro" id="IPR056884">
    <property type="entry name" value="NPHP3-like_N"/>
</dbReference>
<evidence type="ECO:0000259" key="5">
    <source>
        <dbReference type="Pfam" id="PF24883"/>
    </source>
</evidence>
<protein>
    <recommendedName>
        <fullName evidence="5">Nephrocystin 3-like N-terminal domain-containing protein</fullName>
    </recommendedName>
</protein>
<dbReference type="PANTHER" id="PTHR19848:SF8">
    <property type="entry name" value="F-BOX AND WD REPEAT DOMAIN CONTAINING 7"/>
    <property type="match status" value="1"/>
</dbReference>
<feature type="compositionally biased region" description="Low complexity" evidence="4">
    <location>
        <begin position="1731"/>
        <end position="1752"/>
    </location>
</feature>
<dbReference type="Pfam" id="PF24883">
    <property type="entry name" value="NPHP3_N"/>
    <property type="match status" value="1"/>
</dbReference>
<dbReference type="SUPFAM" id="SSF50978">
    <property type="entry name" value="WD40 repeat-like"/>
    <property type="match status" value="1"/>
</dbReference>
<dbReference type="SMART" id="SM00320">
    <property type="entry name" value="WD40"/>
    <property type="match status" value="14"/>
</dbReference>
<feature type="compositionally biased region" description="Polar residues" evidence="4">
    <location>
        <begin position="1091"/>
        <end position="1100"/>
    </location>
</feature>
<dbReference type="Proteomes" id="UP001165090">
    <property type="component" value="Unassembled WGS sequence"/>
</dbReference>
<feature type="repeat" description="WD" evidence="3">
    <location>
        <begin position="984"/>
        <end position="1026"/>
    </location>
</feature>
<feature type="repeat" description="WD" evidence="3">
    <location>
        <begin position="1755"/>
        <end position="1769"/>
    </location>
</feature>
<dbReference type="PANTHER" id="PTHR19848">
    <property type="entry name" value="WD40 REPEAT PROTEIN"/>
    <property type="match status" value="1"/>
</dbReference>
<dbReference type="InterPro" id="IPR019775">
    <property type="entry name" value="WD40_repeat_CS"/>
</dbReference>
<dbReference type="PROSITE" id="PS00678">
    <property type="entry name" value="WD_REPEATS_1"/>
    <property type="match status" value="4"/>
</dbReference>
<keyword evidence="7" id="KW-1185">Reference proteome</keyword>
<evidence type="ECO:0000313" key="7">
    <source>
        <dbReference type="Proteomes" id="UP001165090"/>
    </source>
</evidence>
<evidence type="ECO:0000256" key="3">
    <source>
        <dbReference type="PROSITE-ProRule" id="PRU00221"/>
    </source>
</evidence>
<feature type="domain" description="Nephrocystin 3-like N-terminal" evidence="5">
    <location>
        <begin position="362"/>
        <end position="488"/>
    </location>
</feature>
<feature type="repeat" description="WD" evidence="3">
    <location>
        <begin position="1577"/>
        <end position="1618"/>
    </location>
</feature>
<feature type="repeat" description="WD" evidence="3">
    <location>
        <begin position="1228"/>
        <end position="1271"/>
    </location>
</feature>
<dbReference type="PRINTS" id="PR00320">
    <property type="entry name" value="GPROTEINBRPT"/>
</dbReference>
<dbReference type="InterPro" id="IPR015943">
    <property type="entry name" value="WD40/YVTN_repeat-like_dom_sf"/>
</dbReference>
<evidence type="ECO:0000256" key="4">
    <source>
        <dbReference type="SAM" id="MobiDB-lite"/>
    </source>
</evidence>
<feature type="repeat" description="WD" evidence="3">
    <location>
        <begin position="1380"/>
        <end position="1421"/>
    </location>
</feature>
<feature type="repeat" description="WD" evidence="3">
    <location>
        <begin position="1533"/>
        <end position="1576"/>
    </location>
</feature>
<feature type="repeat" description="WD" evidence="3">
    <location>
        <begin position="1069"/>
        <end position="1104"/>
    </location>
</feature>
<feature type="compositionally biased region" description="Low complexity" evidence="4">
    <location>
        <begin position="754"/>
        <end position="768"/>
    </location>
</feature>
<name>A0ABQ5SK81_9CHLO</name>
<sequence>MGSSCSSQRTDKVAPAPASVVNPSKCANKTPTPGNGAASTHPGKQCTPTKPQITPVDKPGPTEAVIPSPNTPPPKAKPRRTSQGAPEPKKLPPALATVGKGVSLRGLRKVRTAIRKHFGDERYGSVSTTEVCHEWVKAVTAPAGKCRLVELPGLLDPADGDVGRPMYFISHAWSNSIELLFRKVFDFLASADDGTRVWLDVLAVCQHESNPAHRTDIAAFADVVAACSGGTLVVMDLTRCNPATRAWCVFEWAHTLAAHGPDGLHMALAPLERAAVFADLDVERAECFRPADKEMIMREVRRQHGSPEAFNAKLKLQLLLEPLSYSVDLRRLQERSRDTTWEFAEVERWLEAMYGSSGTSSGGGSRLLCVVSGAGEGKSTISAELVRRLAPATSGVGAFPASSQITCAYHFLKYNDQRRLDPVRIIKTIAFQLGSRIPSVYSALLDLDVAGVAQITDVDRAFELLLLRPLQGVTNPVVVLLDALDEAEPVPFAVPAGGSGADAPSGKFPSADCFPVICGNRALQLLTKHLQRLPPAVRFFVTTRPDAASGQVVPSLERTFHHQGGSTYVKPSQLVKMAKPRARSGGSGGVMVYQTVVKDCLMDGKEDEEDKETAAAADESPRPSPSGAKTTAAAAGAAADLTALYRVYGEVFRKSYERYDIKKRTDVSKLMNVLLAAQEPLSQSLVQQLGLGHAVPLLPGFPVLFFVDEHHLFTLHKSLADWLLLDAAGTSFSGSGSGSGSDSLKRTTQASHKSIVASNTSGGSSSRSFFSRAAPKASAGGGGGGGFSLFSRSAAGAASRAALDSEAARTAAVAAAAEAAVNAPSPLFHMDIAQGHQLLGRYLSTTRTASPSTYCLKYLVTHLAAAGPAAGELLDDVLACFRFIEAVFARGFSGNVIRALGTMGHYTRLSRDALRWLRTKQHDLLMAASGAGEGGTGDTVVGTALMSPLRSELYQVALKAANQCWRTRFAVPSYDEWPADQAVLKGHTGNITAVLFSRDGHQLVSSSGGGYELRVWDIGTGTCTAVLLGHEADVTCLAMSSGGHVIASGSNDMTCRLWDAATGQCTAVLCGHTATITGVAFSPPERGQPQRLITSSSDNTMRIWAPAPKPSHGGGSGGGGQRGRRSSTGGDAAAASPRQPGRDVRQSNAELEMDIAMGLTVRGSGGGYDISYDVDVGGVSHTCVQVLQGRDGGLQAVAWAPDGRRLAGAHGADVCLWALPGGKVAATLTGHDANILAVAFSPNDGGRRLASGGWDKVIRLWDTRTNKCMAKAAGHSELVRALSWSPDGRRLASASSDNTLRIWDVASTLAVGGAAAAAATAMSVQCTAILRQGEWLTAVSFSPGGRSLASGSVAKELRLWDVVACEAEFAAACKAAATGAVAHTGDVTCVALSPDGTLLATASQDRTVRLYDSDSAQWLATLAGHDGCVTCVAWAPLPPTLRSTSTSTSLLPRLASVSHDLTVRIWDIDLAGGDGAVKATCSETLPGHTDRIRSVAWSPAGDGHLATGAEDNHVCLWKTSSGGGGGGKCLATLWGHSNYVTSVAYCPADGGRTLTSASQDGTIRVWDTASCQTVRTLRGHDHYVNHVSYTPCGALLASAACDQTVRLWEHATGKCVAVLSGHTHFVNYVAFEPPPPGPGRATDRRKASGALPQRLASASTDSTVRLWDLKTRQCRGVLQGHAGPVYCVTWIRGQAATAAPPPAATGGGGKGAADSEGGSGGAGGGVPRSQTTTKHPNRTPTTPTTTSTVPLPAELASGSADHSVRLWRE</sequence>
<feature type="region of interest" description="Disordered" evidence="4">
    <location>
        <begin position="1633"/>
        <end position="1657"/>
    </location>
</feature>
<dbReference type="CDD" id="cd00200">
    <property type="entry name" value="WD40"/>
    <property type="match status" value="2"/>
</dbReference>
<feature type="repeat" description="WD" evidence="3">
    <location>
        <begin position="1655"/>
        <end position="1677"/>
    </location>
</feature>
<feature type="compositionally biased region" description="Polar residues" evidence="4">
    <location>
        <begin position="21"/>
        <end position="33"/>
    </location>
</feature>
<dbReference type="EMBL" id="BSDZ01000094">
    <property type="protein sequence ID" value="GLI70395.1"/>
    <property type="molecule type" value="Genomic_DNA"/>
</dbReference>
<dbReference type="InterPro" id="IPR011047">
    <property type="entry name" value="Quinoprotein_ADH-like_sf"/>
</dbReference>
<dbReference type="InterPro" id="IPR036322">
    <property type="entry name" value="WD40_repeat_dom_sf"/>
</dbReference>
<dbReference type="PROSITE" id="PS50082">
    <property type="entry name" value="WD_REPEATS_2"/>
    <property type="match status" value="12"/>
</dbReference>
<feature type="repeat" description="WD" evidence="3">
    <location>
        <begin position="1027"/>
        <end position="1068"/>
    </location>
</feature>
<dbReference type="PROSITE" id="PS50294">
    <property type="entry name" value="WD_REPEATS_REGION"/>
    <property type="match status" value="9"/>
</dbReference>
<dbReference type="Pfam" id="PF00400">
    <property type="entry name" value="WD40"/>
    <property type="match status" value="13"/>
</dbReference>
<feature type="repeat" description="WD" evidence="3">
    <location>
        <begin position="1272"/>
        <end position="1307"/>
    </location>
</feature>
<reference evidence="6 7" key="1">
    <citation type="journal article" date="2023" name="IScience">
        <title>Expanded male sex-determining region conserved during the evolution of homothallism in the green alga Volvox.</title>
        <authorList>
            <person name="Yamamoto K."/>
            <person name="Matsuzaki R."/>
            <person name="Mahakham W."/>
            <person name="Heman W."/>
            <person name="Sekimoto H."/>
            <person name="Kawachi M."/>
            <person name="Minakuchi Y."/>
            <person name="Toyoda A."/>
            <person name="Nozaki H."/>
        </authorList>
    </citation>
    <scope>NUCLEOTIDE SEQUENCE [LARGE SCALE GENOMIC DNA]</scope>
    <source>
        <strain evidence="6 7">NIES-4468</strain>
    </source>
</reference>
<gene>
    <name evidence="6" type="ORF">VaNZ11_015177</name>
</gene>
<proteinExistence type="predicted"/>
<feature type="region of interest" description="Disordered" evidence="4">
    <location>
        <begin position="604"/>
        <end position="630"/>
    </location>
</feature>
<keyword evidence="2" id="KW-0677">Repeat</keyword>
<feature type="compositionally biased region" description="Gly residues" evidence="4">
    <location>
        <begin position="1705"/>
        <end position="1726"/>
    </location>
</feature>
<keyword evidence="1 3" id="KW-0853">WD repeat</keyword>
<dbReference type="SUPFAM" id="SSF50998">
    <property type="entry name" value="Quinoprotein alcohol dehydrogenase-like"/>
    <property type="match status" value="2"/>
</dbReference>
<feature type="region of interest" description="Disordered" evidence="4">
    <location>
        <begin position="733"/>
        <end position="768"/>
    </location>
</feature>
<dbReference type="InterPro" id="IPR020472">
    <property type="entry name" value="WD40_PAC1"/>
</dbReference>
<evidence type="ECO:0000256" key="1">
    <source>
        <dbReference type="ARBA" id="ARBA00022574"/>
    </source>
</evidence>
<evidence type="ECO:0000313" key="6">
    <source>
        <dbReference type="EMBL" id="GLI70395.1"/>
    </source>
</evidence>
<feature type="region of interest" description="Disordered" evidence="4">
    <location>
        <begin position="1081"/>
        <end position="1147"/>
    </location>
</feature>
<feature type="compositionally biased region" description="Gly residues" evidence="4">
    <location>
        <begin position="1112"/>
        <end position="1121"/>
    </location>
</feature>
<evidence type="ECO:0000256" key="2">
    <source>
        <dbReference type="ARBA" id="ARBA00022737"/>
    </source>
</evidence>
<dbReference type="InterPro" id="IPR001680">
    <property type="entry name" value="WD40_rpt"/>
</dbReference>